<evidence type="ECO:0000313" key="3">
    <source>
        <dbReference type="Proteomes" id="UP000544110"/>
    </source>
</evidence>
<name>A0A7Y9UVD7_9ACTN</name>
<sequence>MAPAKKRESPGTEVHVDVEGRTLRLTNLEKVLYPSTGTTKGEVLDYYARIAPTLLPHLAGRAVTRIRWPHGVADQSFFEKNVPPGTPAWVRTASVPTTGSRGSSRRVGEREDEIVFPLVDDLATLTWLVNLASLELHVHQWQVTRAGEPRGADRLVVDLDPGEPAGLHECCQVALLARDVLAERGLTTRPVLSGSKGLHLYAELPRRIPSDDSTAMAKDVAESLQRAHPSLVTATMTKAKRGGKVFLDWSQNAGSKTTISPYSLRGRERPAVAAPVTWDEVEAGAEDALALEQLTPAQVLERVEELGDLFAVDA</sequence>
<dbReference type="Pfam" id="PF21686">
    <property type="entry name" value="LigD_Prim-Pol"/>
    <property type="match status" value="1"/>
</dbReference>
<keyword evidence="3" id="KW-1185">Reference proteome</keyword>
<protein>
    <submittedName>
        <fullName evidence="2">Bifunctional non-homologous end joining protein LigD</fullName>
        <ecNumber evidence="2">6.5.1.1</ecNumber>
    </submittedName>
</protein>
<dbReference type="Proteomes" id="UP000544110">
    <property type="component" value="Unassembled WGS sequence"/>
</dbReference>
<dbReference type="RefSeq" id="WP_179518874.1">
    <property type="nucleotide sequence ID" value="NZ_JACCAC010000001.1"/>
</dbReference>
<dbReference type="InterPro" id="IPR033649">
    <property type="entry name" value="MtLigD_Pol-like"/>
</dbReference>
<dbReference type="PANTHER" id="PTHR42705">
    <property type="entry name" value="BIFUNCTIONAL NON-HOMOLOGOUS END JOINING PROTEIN LIGD"/>
    <property type="match status" value="1"/>
</dbReference>
<dbReference type="NCBIfam" id="TIGR02778">
    <property type="entry name" value="ligD_pol"/>
    <property type="match status" value="1"/>
</dbReference>
<feature type="domain" description="DNA ligase D polymerase" evidence="1">
    <location>
        <begin position="39"/>
        <end position="310"/>
    </location>
</feature>
<evidence type="ECO:0000313" key="2">
    <source>
        <dbReference type="EMBL" id="NYG56655.1"/>
    </source>
</evidence>
<gene>
    <name evidence="2" type="ORF">BJ989_002959</name>
</gene>
<dbReference type="AlphaFoldDB" id="A0A7Y9UVD7"/>
<dbReference type="InterPro" id="IPR052171">
    <property type="entry name" value="NHEJ_LigD"/>
</dbReference>
<organism evidence="2 3">
    <name type="scientific">Nocardioides perillae</name>
    <dbReference type="NCBI Taxonomy" id="1119534"/>
    <lineage>
        <taxon>Bacteria</taxon>
        <taxon>Bacillati</taxon>
        <taxon>Actinomycetota</taxon>
        <taxon>Actinomycetes</taxon>
        <taxon>Propionibacteriales</taxon>
        <taxon>Nocardioidaceae</taxon>
        <taxon>Nocardioides</taxon>
    </lineage>
</organism>
<dbReference type="EC" id="6.5.1.1" evidence="2"/>
<evidence type="ECO:0000259" key="1">
    <source>
        <dbReference type="Pfam" id="PF21686"/>
    </source>
</evidence>
<dbReference type="EMBL" id="JACCAC010000001">
    <property type="protein sequence ID" value="NYG56655.1"/>
    <property type="molecule type" value="Genomic_DNA"/>
</dbReference>
<dbReference type="PANTHER" id="PTHR42705:SF2">
    <property type="entry name" value="BIFUNCTIONAL NON-HOMOLOGOUS END JOINING PROTEIN LIGD"/>
    <property type="match status" value="1"/>
</dbReference>
<accession>A0A7Y9UVD7</accession>
<dbReference type="Gene3D" id="3.90.920.10">
    <property type="entry name" value="DNA primase, PRIM domain"/>
    <property type="match status" value="1"/>
</dbReference>
<keyword evidence="2" id="KW-0436">Ligase</keyword>
<dbReference type="CDD" id="cd04863">
    <property type="entry name" value="MtLigD_Pol_like"/>
    <property type="match status" value="1"/>
</dbReference>
<proteinExistence type="predicted"/>
<dbReference type="GO" id="GO:0003910">
    <property type="term" value="F:DNA ligase (ATP) activity"/>
    <property type="evidence" value="ECO:0007669"/>
    <property type="project" value="UniProtKB-EC"/>
</dbReference>
<comment type="caution">
    <text evidence="2">The sequence shown here is derived from an EMBL/GenBank/DDBJ whole genome shotgun (WGS) entry which is preliminary data.</text>
</comment>
<dbReference type="InterPro" id="IPR014145">
    <property type="entry name" value="LigD_pol_dom"/>
</dbReference>
<reference evidence="2 3" key="1">
    <citation type="submission" date="2020-07" db="EMBL/GenBank/DDBJ databases">
        <title>Sequencing the genomes of 1000 actinobacteria strains.</title>
        <authorList>
            <person name="Klenk H.-P."/>
        </authorList>
    </citation>
    <scope>NUCLEOTIDE SEQUENCE [LARGE SCALE GENOMIC DNA]</scope>
    <source>
        <strain evidence="2 3">DSM 24552</strain>
    </source>
</reference>